<dbReference type="VEuPathDB" id="VectorBase:ASIC008523"/>
<sequence>MADYGKPLFWSRISDGDYPLPIVASPEPRGPETMTTTTTNNKELMSTFQTPEPGRNEINHHRAPIS</sequence>
<keyword evidence="4" id="KW-1185">Reference proteome</keyword>
<evidence type="ECO:0000313" key="3">
    <source>
        <dbReference type="EnsemblMetazoa" id="ASIC008523-PA"/>
    </source>
</evidence>
<feature type="compositionally biased region" description="Polar residues" evidence="1">
    <location>
        <begin position="40"/>
        <end position="50"/>
    </location>
</feature>
<gene>
    <name evidence="2" type="ORF">ZHAS_00008523</name>
</gene>
<dbReference type="Proteomes" id="UP000030765">
    <property type="component" value="Unassembled WGS sequence"/>
</dbReference>
<name>A0A084VSX5_ANOSI</name>
<feature type="region of interest" description="Disordered" evidence="1">
    <location>
        <begin position="19"/>
        <end position="66"/>
    </location>
</feature>
<dbReference type="EMBL" id="ATLV01016146">
    <property type="status" value="NOT_ANNOTATED_CDS"/>
    <property type="molecule type" value="Genomic_DNA"/>
</dbReference>
<dbReference type="EnsemblMetazoa" id="ASIC008523-RA">
    <property type="protein sequence ID" value="ASIC008523-PA"/>
    <property type="gene ID" value="ASIC008523"/>
</dbReference>
<protein>
    <submittedName>
        <fullName evidence="2 3">Uncharacterized protein</fullName>
    </submittedName>
</protein>
<evidence type="ECO:0000256" key="1">
    <source>
        <dbReference type="SAM" id="MobiDB-lite"/>
    </source>
</evidence>
<dbReference type="EMBL" id="KE525057">
    <property type="protein sequence ID" value="KFB41069.1"/>
    <property type="molecule type" value="Genomic_DNA"/>
</dbReference>
<evidence type="ECO:0000313" key="2">
    <source>
        <dbReference type="EMBL" id="KFB41069.1"/>
    </source>
</evidence>
<accession>A0A084VSX5</accession>
<evidence type="ECO:0000313" key="4">
    <source>
        <dbReference type="Proteomes" id="UP000030765"/>
    </source>
</evidence>
<organism evidence="2">
    <name type="scientific">Anopheles sinensis</name>
    <name type="common">Mosquito</name>
    <dbReference type="NCBI Taxonomy" id="74873"/>
    <lineage>
        <taxon>Eukaryota</taxon>
        <taxon>Metazoa</taxon>
        <taxon>Ecdysozoa</taxon>
        <taxon>Arthropoda</taxon>
        <taxon>Hexapoda</taxon>
        <taxon>Insecta</taxon>
        <taxon>Pterygota</taxon>
        <taxon>Neoptera</taxon>
        <taxon>Endopterygota</taxon>
        <taxon>Diptera</taxon>
        <taxon>Nematocera</taxon>
        <taxon>Culicoidea</taxon>
        <taxon>Culicidae</taxon>
        <taxon>Anophelinae</taxon>
        <taxon>Anopheles</taxon>
    </lineage>
</organism>
<reference evidence="3" key="2">
    <citation type="submission" date="2020-05" db="UniProtKB">
        <authorList>
            <consortium name="EnsemblMetazoa"/>
        </authorList>
    </citation>
    <scope>IDENTIFICATION</scope>
</reference>
<dbReference type="AlphaFoldDB" id="A0A084VSX5"/>
<proteinExistence type="predicted"/>
<reference evidence="2 4" key="1">
    <citation type="journal article" date="2014" name="BMC Genomics">
        <title>Genome sequence of Anopheles sinensis provides insight into genetics basis of mosquito competence for malaria parasites.</title>
        <authorList>
            <person name="Zhou D."/>
            <person name="Zhang D."/>
            <person name="Ding G."/>
            <person name="Shi L."/>
            <person name="Hou Q."/>
            <person name="Ye Y."/>
            <person name="Xu Y."/>
            <person name="Zhou H."/>
            <person name="Xiong C."/>
            <person name="Li S."/>
            <person name="Yu J."/>
            <person name="Hong S."/>
            <person name="Yu X."/>
            <person name="Zou P."/>
            <person name="Chen C."/>
            <person name="Chang X."/>
            <person name="Wang W."/>
            <person name="Lv Y."/>
            <person name="Sun Y."/>
            <person name="Ma L."/>
            <person name="Shen B."/>
            <person name="Zhu C."/>
        </authorList>
    </citation>
    <scope>NUCLEOTIDE SEQUENCE [LARGE SCALE GENOMIC DNA]</scope>
</reference>